<dbReference type="GO" id="GO:0008017">
    <property type="term" value="F:microtubule binding"/>
    <property type="evidence" value="ECO:0007669"/>
    <property type="project" value="InterPro"/>
</dbReference>
<feature type="domain" description="Kinesin motor" evidence="8">
    <location>
        <begin position="5"/>
        <end position="386"/>
    </location>
</feature>
<evidence type="ECO:0000256" key="7">
    <source>
        <dbReference type="SAM" id="Coils"/>
    </source>
</evidence>
<name>A0A9P0QTZ1_9ASCO</name>
<evidence type="ECO:0000313" key="9">
    <source>
        <dbReference type="EMBL" id="CAH2354717.1"/>
    </source>
</evidence>
<dbReference type="EMBL" id="CAKXYY010000018">
    <property type="protein sequence ID" value="CAH2354717.1"/>
    <property type="molecule type" value="Genomic_DNA"/>
</dbReference>
<dbReference type="GO" id="GO:0051231">
    <property type="term" value="P:spindle elongation"/>
    <property type="evidence" value="ECO:0007669"/>
    <property type="project" value="TreeGrafter"/>
</dbReference>
<comment type="caution">
    <text evidence="9">The sequence shown here is derived from an EMBL/GenBank/DDBJ whole genome shotgun (WGS) entry which is preliminary data.</text>
</comment>
<dbReference type="PANTHER" id="PTHR47969">
    <property type="entry name" value="CHROMOSOME-ASSOCIATED KINESIN KIF4A-RELATED"/>
    <property type="match status" value="1"/>
</dbReference>
<keyword evidence="4 6" id="KW-0067">ATP-binding</keyword>
<evidence type="ECO:0000256" key="1">
    <source>
        <dbReference type="ARBA" id="ARBA00004496"/>
    </source>
</evidence>
<keyword evidence="10" id="KW-1185">Reference proteome</keyword>
<dbReference type="Proteomes" id="UP000837801">
    <property type="component" value="Unassembled WGS sequence"/>
</dbReference>
<dbReference type="SMART" id="SM00129">
    <property type="entry name" value="KISc"/>
    <property type="match status" value="1"/>
</dbReference>
<dbReference type="OrthoDB" id="3176171at2759"/>
<evidence type="ECO:0000256" key="4">
    <source>
        <dbReference type="ARBA" id="ARBA00022840"/>
    </source>
</evidence>
<keyword evidence="3 6" id="KW-0547">Nucleotide-binding</keyword>
<organism evidence="9 10">
    <name type="scientific">[Candida] railenensis</name>
    <dbReference type="NCBI Taxonomy" id="45579"/>
    <lineage>
        <taxon>Eukaryota</taxon>
        <taxon>Fungi</taxon>
        <taxon>Dikarya</taxon>
        <taxon>Ascomycota</taxon>
        <taxon>Saccharomycotina</taxon>
        <taxon>Pichiomycetes</taxon>
        <taxon>Debaryomycetaceae</taxon>
        <taxon>Kurtzmaniella</taxon>
    </lineage>
</organism>
<dbReference type="GO" id="GO:0003777">
    <property type="term" value="F:microtubule motor activity"/>
    <property type="evidence" value="ECO:0007669"/>
    <property type="project" value="InterPro"/>
</dbReference>
<dbReference type="InterPro" id="IPR001752">
    <property type="entry name" value="Kinesin_motor_dom"/>
</dbReference>
<dbReference type="PRINTS" id="PR00380">
    <property type="entry name" value="KINESINHEAVY"/>
</dbReference>
<proteinExistence type="inferred from homology"/>
<gene>
    <name evidence="9" type="ORF">CLIB1423_18S02124</name>
</gene>
<keyword evidence="2" id="KW-0963">Cytoplasm</keyword>
<feature type="coiled-coil region" evidence="7">
    <location>
        <begin position="475"/>
        <end position="502"/>
    </location>
</feature>
<comment type="similarity">
    <text evidence="6">Belongs to the TRAFAC class myosin-kinesin ATPase superfamily. Kinesin family.</text>
</comment>
<dbReference type="PANTHER" id="PTHR47969:SF15">
    <property type="entry name" value="CHROMOSOME-ASSOCIATED KINESIN KIF4A-RELATED"/>
    <property type="match status" value="1"/>
</dbReference>
<dbReference type="GO" id="GO:0007052">
    <property type="term" value="P:mitotic spindle organization"/>
    <property type="evidence" value="ECO:0007669"/>
    <property type="project" value="TreeGrafter"/>
</dbReference>
<evidence type="ECO:0000256" key="6">
    <source>
        <dbReference type="PROSITE-ProRule" id="PRU00283"/>
    </source>
</evidence>
<dbReference type="Gene3D" id="3.40.850.10">
    <property type="entry name" value="Kinesin motor domain"/>
    <property type="match status" value="1"/>
</dbReference>
<dbReference type="InterPro" id="IPR027417">
    <property type="entry name" value="P-loop_NTPase"/>
</dbReference>
<accession>A0A9P0QTZ1</accession>
<dbReference type="AlphaFoldDB" id="A0A9P0QTZ1"/>
<feature type="binding site" evidence="6">
    <location>
        <begin position="118"/>
        <end position="125"/>
    </location>
    <ligand>
        <name>ATP</name>
        <dbReference type="ChEBI" id="CHEBI:30616"/>
    </ligand>
</feature>
<dbReference type="GO" id="GO:0005875">
    <property type="term" value="C:microtubule associated complex"/>
    <property type="evidence" value="ECO:0007669"/>
    <property type="project" value="TreeGrafter"/>
</dbReference>
<evidence type="ECO:0000256" key="2">
    <source>
        <dbReference type="ARBA" id="ARBA00022490"/>
    </source>
</evidence>
<dbReference type="SUPFAM" id="SSF52540">
    <property type="entry name" value="P-loop containing nucleoside triphosphate hydrolases"/>
    <property type="match status" value="1"/>
</dbReference>
<sequence length="553" mass="62753">MSDGNINVVVRVRPLLPREDTSSECLVSMPPSNPRTTILEIPQSSTFYRSPDQGQRVSGDRNNVADENLKTYEFDESIWSFNSDDSNYIDNILFYERTSPQLLDHFFQGFNVCVLAYGQTGSGKTHTMMGTDEEPGMIPLLVKDILRRKESLVNERTNCQLKLQYMEIYNEQVKDLLLPSGGTGPGGPGGKCRIREHPVTGPYVENLVEYPINSFSSFLKYLEMGNHLRSTASTSMNETSSRSHAILTLSLVQTKFKQNSDDELSDSIGEADEEVISNIKLVDLAGSERLNKTKVFKQQDRMKEGASINKSLTVLGRCINMLSEKSAKTGNTSNIEVVPYRDSILTYILKENLAGNSKTFMLFCISPIDFEESYQTLNYANQVKRVKTSARANKKKITGKNKRSYNWDLEENVNERESLIANNGLVVELKSEVQKLSEELLHLKSNEQQSLIDQEKWNKLTMYLENQSNTVQFENKYLHSKLRQKSAEIEELKSQLTFMNQEVIGVISGIEQDYTDSSKGMFGQIGRNIIARCEIKVNEINEDLDRFEPSNVF</sequence>
<dbReference type="InterPro" id="IPR027640">
    <property type="entry name" value="Kinesin-like_fam"/>
</dbReference>
<dbReference type="GO" id="GO:0005737">
    <property type="term" value="C:cytoplasm"/>
    <property type="evidence" value="ECO:0007669"/>
    <property type="project" value="UniProtKB-SubCell"/>
</dbReference>
<dbReference type="InterPro" id="IPR036961">
    <property type="entry name" value="Kinesin_motor_dom_sf"/>
</dbReference>
<evidence type="ECO:0000259" key="8">
    <source>
        <dbReference type="PROSITE" id="PS50067"/>
    </source>
</evidence>
<dbReference type="GO" id="GO:0007018">
    <property type="term" value="P:microtubule-based movement"/>
    <property type="evidence" value="ECO:0007669"/>
    <property type="project" value="InterPro"/>
</dbReference>
<keyword evidence="6" id="KW-0505">Motor protein</keyword>
<protein>
    <recommendedName>
        <fullName evidence="8">Kinesin motor domain-containing protein</fullName>
    </recommendedName>
</protein>
<evidence type="ECO:0000313" key="10">
    <source>
        <dbReference type="Proteomes" id="UP000837801"/>
    </source>
</evidence>
<dbReference type="Pfam" id="PF00225">
    <property type="entry name" value="Kinesin"/>
    <property type="match status" value="1"/>
</dbReference>
<evidence type="ECO:0000256" key="5">
    <source>
        <dbReference type="ARBA" id="ARBA00023054"/>
    </source>
</evidence>
<dbReference type="PROSITE" id="PS50067">
    <property type="entry name" value="KINESIN_MOTOR_2"/>
    <property type="match status" value="1"/>
</dbReference>
<evidence type="ECO:0000256" key="3">
    <source>
        <dbReference type="ARBA" id="ARBA00022741"/>
    </source>
</evidence>
<reference evidence="9" key="1">
    <citation type="submission" date="2022-03" db="EMBL/GenBank/DDBJ databases">
        <authorList>
            <person name="Legras J.-L."/>
            <person name="Devillers H."/>
            <person name="Grondin C."/>
        </authorList>
    </citation>
    <scope>NUCLEOTIDE SEQUENCE</scope>
    <source>
        <strain evidence="9">CLIB 1423</strain>
    </source>
</reference>
<keyword evidence="5 7" id="KW-0175">Coiled coil</keyword>
<dbReference type="GO" id="GO:0005524">
    <property type="term" value="F:ATP binding"/>
    <property type="evidence" value="ECO:0007669"/>
    <property type="project" value="UniProtKB-UniRule"/>
</dbReference>
<comment type="subcellular location">
    <subcellularLocation>
        <location evidence="1">Cytoplasm</location>
    </subcellularLocation>
</comment>